<dbReference type="AlphaFoldDB" id="A0A537JL85"/>
<evidence type="ECO:0000256" key="5">
    <source>
        <dbReference type="SAM" id="MobiDB-lite"/>
    </source>
</evidence>
<dbReference type="SMART" id="SM00882">
    <property type="entry name" value="CoA_trans"/>
    <property type="match status" value="1"/>
</dbReference>
<dbReference type="SUPFAM" id="SSF100950">
    <property type="entry name" value="NagB/RpiA/CoA transferase-like"/>
    <property type="match status" value="2"/>
</dbReference>
<evidence type="ECO:0000256" key="2">
    <source>
        <dbReference type="ARBA" id="ARBA00022679"/>
    </source>
</evidence>
<feature type="active site" description="5-glutamyl coenzyme A thioester intermediate" evidence="4">
    <location>
        <position position="320"/>
    </location>
</feature>
<evidence type="ECO:0000313" key="7">
    <source>
        <dbReference type="Proteomes" id="UP000320048"/>
    </source>
</evidence>
<dbReference type="GO" id="GO:0008410">
    <property type="term" value="F:CoA-transferase activity"/>
    <property type="evidence" value="ECO:0007669"/>
    <property type="project" value="InterPro"/>
</dbReference>
<dbReference type="InterPro" id="IPR004165">
    <property type="entry name" value="CoA_trans_fam_I"/>
</dbReference>
<dbReference type="Pfam" id="PF01144">
    <property type="entry name" value="CoA_trans"/>
    <property type="match status" value="1"/>
</dbReference>
<comment type="caution">
    <text evidence="6">The sequence shown here is derived from an EMBL/GenBank/DDBJ whole genome shotgun (WGS) entry which is preliminary data.</text>
</comment>
<protein>
    <submittedName>
        <fullName evidence="6">3-oxoacid CoA-transferase</fullName>
    </submittedName>
</protein>
<evidence type="ECO:0000313" key="6">
    <source>
        <dbReference type="EMBL" id="TMI84274.1"/>
    </source>
</evidence>
<accession>A0A537JL85</accession>
<proteinExistence type="inferred from homology"/>
<dbReference type="PIRSF" id="PIRSF000858">
    <property type="entry name" value="SCOT-t"/>
    <property type="match status" value="1"/>
</dbReference>
<dbReference type="InterPro" id="IPR014388">
    <property type="entry name" value="3-oxoacid_CoA-transferase"/>
</dbReference>
<name>A0A537JL85_9BACT</name>
<dbReference type="Proteomes" id="UP000320048">
    <property type="component" value="Unassembled WGS sequence"/>
</dbReference>
<sequence length="543" mass="58803">MKIVSAADAVRLVHDGDTIVIGGSGGGHAVPESLIAALEHRYLEDATPKAVTIVHPVGLGDEDRQGVSRLAHEGLLKRVVTGSLVDSPSVEDMARKNLIEAYTLPQGALSQLMREMAAGRPGLITHTGLHTYADPRVGGGKQTRSTNEDLVDIIAIGGREWMFYKPFHIDVCFLRGTTADEDGNVTMEQEAIFGEMMSMAQATRRAGGVVVVQVKRLARRQTLPPKQVKIPGILVDLVVVDPTQVQSYLTPYSPAFAGELRVPLSELTPLPFGPRKVIARRAALELFPAAICNIGSGISTGLPVVAAEEDILDGIVLTNEQGLIGGAPAMGVEAGAATNYMAMIDQPYQFDFYDGGGLDLAFLSFAEADEHGNVNVSRFGDRIIGFGGFVNISQNAKKVVFSATFTAGGFEIAWPDGRTKILREGRNRKFVKRVQQVSYNAGYGQQKGQTVLYVTERAVFRRTHDGLELVEVAPGIDLERDVFAHMDFRPKVGTPLKEMDPRLFRPERMSLSMDLAARSPQPRSARLELIDAGTGTSSARSRR</sequence>
<feature type="region of interest" description="Disordered" evidence="5">
    <location>
        <begin position="516"/>
        <end position="543"/>
    </location>
</feature>
<dbReference type="GO" id="GO:0046952">
    <property type="term" value="P:ketone body catabolic process"/>
    <property type="evidence" value="ECO:0007669"/>
    <property type="project" value="InterPro"/>
</dbReference>
<reference evidence="6 7" key="1">
    <citation type="journal article" date="2019" name="Nat. Microbiol.">
        <title>Mediterranean grassland soil C-N compound turnover is dependent on rainfall and depth, and is mediated by genomically divergent microorganisms.</title>
        <authorList>
            <person name="Diamond S."/>
            <person name="Andeer P.F."/>
            <person name="Li Z."/>
            <person name="Crits-Christoph A."/>
            <person name="Burstein D."/>
            <person name="Anantharaman K."/>
            <person name="Lane K.R."/>
            <person name="Thomas B.C."/>
            <person name="Pan C."/>
            <person name="Northen T.R."/>
            <person name="Banfield J.F."/>
        </authorList>
    </citation>
    <scope>NUCLEOTIDE SEQUENCE [LARGE SCALE GENOMIC DNA]</scope>
    <source>
        <strain evidence="6">NP_7</strain>
    </source>
</reference>
<comment type="similarity">
    <text evidence="1 3">Belongs to the 3-oxoacid CoA-transferase family.</text>
</comment>
<evidence type="ECO:0000256" key="1">
    <source>
        <dbReference type="ARBA" id="ARBA00007154"/>
    </source>
</evidence>
<dbReference type="InterPro" id="IPR037171">
    <property type="entry name" value="NagB/RpiA_transferase-like"/>
</dbReference>
<organism evidence="6 7">
    <name type="scientific">Candidatus Segetimicrobium genomatis</name>
    <dbReference type="NCBI Taxonomy" id="2569760"/>
    <lineage>
        <taxon>Bacteria</taxon>
        <taxon>Bacillati</taxon>
        <taxon>Candidatus Sysuimicrobiota</taxon>
        <taxon>Candidatus Sysuimicrobiia</taxon>
        <taxon>Candidatus Sysuimicrobiales</taxon>
        <taxon>Candidatus Segetimicrobiaceae</taxon>
        <taxon>Candidatus Segetimicrobium</taxon>
    </lineage>
</organism>
<dbReference type="PANTHER" id="PTHR43293">
    <property type="entry name" value="ACETATE COA-TRANSFERASE YDIF"/>
    <property type="match status" value="1"/>
</dbReference>
<dbReference type="Gene3D" id="3.40.1080.10">
    <property type="entry name" value="Glutaconate Coenzyme A-transferase"/>
    <property type="match status" value="2"/>
</dbReference>
<feature type="compositionally biased region" description="Polar residues" evidence="5">
    <location>
        <begin position="534"/>
        <end position="543"/>
    </location>
</feature>
<dbReference type="PANTHER" id="PTHR43293:SF1">
    <property type="entry name" value="ACETATE COA-TRANSFERASE YDIF"/>
    <property type="match status" value="1"/>
</dbReference>
<keyword evidence="2 3" id="KW-0808">Transferase</keyword>
<evidence type="ECO:0000256" key="3">
    <source>
        <dbReference type="PIRNR" id="PIRNR000858"/>
    </source>
</evidence>
<dbReference type="EMBL" id="VBAO01000038">
    <property type="protein sequence ID" value="TMI84274.1"/>
    <property type="molecule type" value="Genomic_DNA"/>
</dbReference>
<evidence type="ECO:0000256" key="4">
    <source>
        <dbReference type="PIRSR" id="PIRSR000858-1"/>
    </source>
</evidence>
<gene>
    <name evidence="6" type="ORF">E6H04_01560</name>
</gene>